<dbReference type="SUPFAM" id="SSF46785">
    <property type="entry name" value="Winged helix' DNA-binding domain"/>
    <property type="match status" value="1"/>
</dbReference>
<accession>A0A9X1T506</accession>
<evidence type="ECO:0000256" key="1">
    <source>
        <dbReference type="ARBA" id="ARBA00023015"/>
    </source>
</evidence>
<name>A0A9X1T506_9ACTN</name>
<dbReference type="AlphaFoldDB" id="A0A9X1T506"/>
<evidence type="ECO:0000313" key="6">
    <source>
        <dbReference type="EMBL" id="MCD5317203.1"/>
    </source>
</evidence>
<dbReference type="RefSeq" id="WP_231450055.1">
    <property type="nucleotide sequence ID" value="NZ_JAJOMB010000049.1"/>
</dbReference>
<dbReference type="InterPro" id="IPR011991">
    <property type="entry name" value="ArsR-like_HTH"/>
</dbReference>
<dbReference type="SMART" id="SM00418">
    <property type="entry name" value="HTH_ARSR"/>
    <property type="match status" value="1"/>
</dbReference>
<comment type="caution">
    <text evidence="6">The sequence shown here is derived from an EMBL/GenBank/DDBJ whole genome shotgun (WGS) entry which is preliminary data.</text>
</comment>
<dbReference type="PROSITE" id="PS50987">
    <property type="entry name" value="HTH_ARSR_2"/>
    <property type="match status" value="1"/>
</dbReference>
<keyword evidence="1" id="KW-0805">Transcription regulation</keyword>
<feature type="domain" description="HTH arsR-type" evidence="5">
    <location>
        <begin position="10"/>
        <end position="106"/>
    </location>
</feature>
<dbReference type="InterPro" id="IPR036390">
    <property type="entry name" value="WH_DNA-bd_sf"/>
</dbReference>
<dbReference type="CDD" id="cd00090">
    <property type="entry name" value="HTH_ARSR"/>
    <property type="match status" value="1"/>
</dbReference>
<evidence type="ECO:0000259" key="5">
    <source>
        <dbReference type="PROSITE" id="PS50987"/>
    </source>
</evidence>
<organism evidence="6 7">
    <name type="scientific">Kineosporia babensis</name>
    <dbReference type="NCBI Taxonomy" id="499548"/>
    <lineage>
        <taxon>Bacteria</taxon>
        <taxon>Bacillati</taxon>
        <taxon>Actinomycetota</taxon>
        <taxon>Actinomycetes</taxon>
        <taxon>Kineosporiales</taxon>
        <taxon>Kineosporiaceae</taxon>
        <taxon>Kineosporia</taxon>
    </lineage>
</organism>
<dbReference type="PANTHER" id="PTHR43132">
    <property type="entry name" value="ARSENICAL RESISTANCE OPERON REPRESSOR ARSR-RELATED"/>
    <property type="match status" value="1"/>
</dbReference>
<feature type="region of interest" description="Disordered" evidence="4">
    <location>
        <begin position="101"/>
        <end position="125"/>
    </location>
</feature>
<dbReference type="PANTHER" id="PTHR43132:SF6">
    <property type="entry name" value="HTH-TYPE TRANSCRIPTIONAL REPRESSOR CZRA"/>
    <property type="match status" value="1"/>
</dbReference>
<dbReference type="NCBIfam" id="NF033788">
    <property type="entry name" value="HTH_metalloreg"/>
    <property type="match status" value="1"/>
</dbReference>
<gene>
    <name evidence="6" type="ORF">LR394_40565</name>
</gene>
<proteinExistence type="predicted"/>
<keyword evidence="7" id="KW-1185">Reference proteome</keyword>
<dbReference type="Proteomes" id="UP001138997">
    <property type="component" value="Unassembled WGS sequence"/>
</dbReference>
<evidence type="ECO:0000256" key="3">
    <source>
        <dbReference type="ARBA" id="ARBA00023163"/>
    </source>
</evidence>
<evidence type="ECO:0000256" key="4">
    <source>
        <dbReference type="SAM" id="MobiDB-lite"/>
    </source>
</evidence>
<evidence type="ECO:0000313" key="7">
    <source>
        <dbReference type="Proteomes" id="UP001138997"/>
    </source>
</evidence>
<keyword evidence="3" id="KW-0804">Transcription</keyword>
<protein>
    <submittedName>
        <fullName evidence="6">Metalloregulator ArsR/SmtB family transcription factor</fullName>
    </submittedName>
</protein>
<sequence length="125" mass="13338">MSGSLNAQPLNRDTAEEYASWFKALSDPSRVQILNLLALAPEPMSVGEIVERMGVGQSTISHHLKILADVRFVFRDRQGTSVYYSINVACVACFPSAADAVMGRPTSSLSSEPVSAGSVPGPAKR</sequence>
<dbReference type="InterPro" id="IPR051011">
    <property type="entry name" value="Metal_resp_trans_reg"/>
</dbReference>
<dbReference type="GO" id="GO:0003700">
    <property type="term" value="F:DNA-binding transcription factor activity"/>
    <property type="evidence" value="ECO:0007669"/>
    <property type="project" value="InterPro"/>
</dbReference>
<dbReference type="InterPro" id="IPR036388">
    <property type="entry name" value="WH-like_DNA-bd_sf"/>
</dbReference>
<dbReference type="Pfam" id="PF01022">
    <property type="entry name" value="HTH_5"/>
    <property type="match status" value="1"/>
</dbReference>
<keyword evidence="2" id="KW-0238">DNA-binding</keyword>
<dbReference type="EMBL" id="JAJOMB010000049">
    <property type="protein sequence ID" value="MCD5317203.1"/>
    <property type="molecule type" value="Genomic_DNA"/>
</dbReference>
<dbReference type="PRINTS" id="PR00778">
    <property type="entry name" value="HTHARSR"/>
</dbReference>
<evidence type="ECO:0000256" key="2">
    <source>
        <dbReference type="ARBA" id="ARBA00023125"/>
    </source>
</evidence>
<dbReference type="Gene3D" id="1.10.10.10">
    <property type="entry name" value="Winged helix-like DNA-binding domain superfamily/Winged helix DNA-binding domain"/>
    <property type="match status" value="1"/>
</dbReference>
<reference evidence="6" key="1">
    <citation type="submission" date="2021-11" db="EMBL/GenBank/DDBJ databases">
        <title>Streptomyces corallinus and Kineosporia corallina sp. nov., two new coral-derived marine actinobacteria.</title>
        <authorList>
            <person name="Buangrab K."/>
            <person name="Sutthacheep M."/>
            <person name="Yeemin T."/>
            <person name="Harunari E."/>
            <person name="Igarashi Y."/>
            <person name="Sripreechasak P."/>
            <person name="Kanchanasin P."/>
            <person name="Tanasupawat S."/>
            <person name="Phongsopitanun W."/>
        </authorList>
    </citation>
    <scope>NUCLEOTIDE SEQUENCE</scope>
    <source>
        <strain evidence="6">JCM 31032</strain>
    </source>
</reference>
<dbReference type="GO" id="GO:0003677">
    <property type="term" value="F:DNA binding"/>
    <property type="evidence" value="ECO:0007669"/>
    <property type="project" value="UniProtKB-KW"/>
</dbReference>
<dbReference type="InterPro" id="IPR001845">
    <property type="entry name" value="HTH_ArsR_DNA-bd_dom"/>
</dbReference>